<dbReference type="RefSeq" id="WP_290292263.1">
    <property type="nucleotide sequence ID" value="NZ_CP047211.1"/>
</dbReference>
<dbReference type="Proteomes" id="UP001595751">
    <property type="component" value="Unassembled WGS sequence"/>
</dbReference>
<dbReference type="InterPro" id="IPR025534">
    <property type="entry name" value="DUF4420"/>
</dbReference>
<proteinExistence type="predicted"/>
<comment type="caution">
    <text evidence="1">The sequence shown here is derived from an EMBL/GenBank/DDBJ whole genome shotgun (WGS) entry which is preliminary data.</text>
</comment>
<evidence type="ECO:0000313" key="2">
    <source>
        <dbReference type="Proteomes" id="UP001595751"/>
    </source>
</evidence>
<gene>
    <name evidence="1" type="ORF">ACFORJ_00450</name>
</gene>
<reference evidence="2" key="1">
    <citation type="journal article" date="2019" name="Int. J. Syst. Evol. Microbiol.">
        <title>The Global Catalogue of Microorganisms (GCM) 10K type strain sequencing project: providing services to taxonomists for standard genome sequencing and annotation.</title>
        <authorList>
            <consortium name="The Broad Institute Genomics Platform"/>
            <consortium name="The Broad Institute Genome Sequencing Center for Infectious Disease"/>
            <person name="Wu L."/>
            <person name="Ma J."/>
        </authorList>
    </citation>
    <scope>NUCLEOTIDE SEQUENCE [LARGE SCALE GENOMIC DNA]</scope>
    <source>
        <strain evidence="2">CCUG 53252</strain>
    </source>
</reference>
<organism evidence="1 2">
    <name type="scientific">Corynebacterium hansenii</name>
    <dbReference type="NCBI Taxonomy" id="394964"/>
    <lineage>
        <taxon>Bacteria</taxon>
        <taxon>Bacillati</taxon>
        <taxon>Actinomycetota</taxon>
        <taxon>Actinomycetes</taxon>
        <taxon>Mycobacteriales</taxon>
        <taxon>Corynebacteriaceae</taxon>
        <taxon>Corynebacterium</taxon>
    </lineage>
</organism>
<dbReference type="Pfam" id="PF14390">
    <property type="entry name" value="DUF4420"/>
    <property type="match status" value="1"/>
</dbReference>
<sequence length="322" mass="36135">MSEPKFSDLWAQLERPTTGEFTMGYALGTKIRLALDQDGFHHVLIPAGDYCGSVFHDGDSLRVRIRDVGVARHRYERHLDVYCVNPSLTRTFDRLAAALIDVAAASADPVKASLECLGEWKHLFLDRRRRSLTPQQRIGIFAELGVLKDFLEAGQIIETTCWTGPSKAPHDFEFDTMSLEVKAYGSGSDQVTFHGPLQLDNLGNKPLFLCLRQVEEDDGGNSLLELAEEIEDLVEDKQKFRTTLNKIGVLEDDESLAQFKYAVVRESLFEVTDETPRIVASSFADGEFPAGIERLRYSIEPEDLVTGDAYSNVRSWLAEVDE</sequence>
<protein>
    <submittedName>
        <fullName evidence="1">PD-(D/E)XK motif protein</fullName>
    </submittedName>
</protein>
<dbReference type="EMBL" id="JBHRZN010000001">
    <property type="protein sequence ID" value="MFC3848640.1"/>
    <property type="molecule type" value="Genomic_DNA"/>
</dbReference>
<evidence type="ECO:0000313" key="1">
    <source>
        <dbReference type="EMBL" id="MFC3848640.1"/>
    </source>
</evidence>
<accession>A0ABV7ZNC7</accession>
<keyword evidence="2" id="KW-1185">Reference proteome</keyword>
<name>A0ABV7ZNC7_9CORY</name>